<dbReference type="PANTHER" id="PTHR19303">
    <property type="entry name" value="TRANSPOSON"/>
    <property type="match status" value="1"/>
</dbReference>
<dbReference type="InterPro" id="IPR050863">
    <property type="entry name" value="CenT-Element_Derived"/>
</dbReference>
<organism evidence="3 4">
    <name type="scientific">Phytophthora rubi</name>
    <dbReference type="NCBI Taxonomy" id="129364"/>
    <lineage>
        <taxon>Eukaryota</taxon>
        <taxon>Sar</taxon>
        <taxon>Stramenopiles</taxon>
        <taxon>Oomycota</taxon>
        <taxon>Peronosporomycetes</taxon>
        <taxon>Peronosporales</taxon>
        <taxon>Peronosporaceae</taxon>
        <taxon>Phytophthora</taxon>
    </lineage>
</organism>
<dbReference type="EMBL" id="QXFT01001164">
    <property type="protein sequence ID" value="KAE9326796.1"/>
    <property type="molecule type" value="Genomic_DNA"/>
</dbReference>
<dbReference type="InterPro" id="IPR006600">
    <property type="entry name" value="HTH_CenpB_DNA-bd_dom"/>
</dbReference>
<gene>
    <name evidence="3" type="ORF">PR003_g16162</name>
</gene>
<dbReference type="Pfam" id="PF03221">
    <property type="entry name" value="HTH_Tnp_Tc5"/>
    <property type="match status" value="1"/>
</dbReference>
<feature type="domain" description="HTH CENPB-type" evidence="2">
    <location>
        <begin position="76"/>
        <end position="146"/>
    </location>
</feature>
<accession>A0A6A4ESA4</accession>
<dbReference type="Gene3D" id="1.10.10.60">
    <property type="entry name" value="Homeodomain-like"/>
    <property type="match status" value="1"/>
</dbReference>
<feature type="non-terminal residue" evidence="3">
    <location>
        <position position="297"/>
    </location>
</feature>
<dbReference type="GO" id="GO:0003677">
    <property type="term" value="F:DNA binding"/>
    <property type="evidence" value="ECO:0007669"/>
    <property type="project" value="UniProtKB-KW"/>
</dbReference>
<evidence type="ECO:0000313" key="3">
    <source>
        <dbReference type="EMBL" id="KAE9326796.1"/>
    </source>
</evidence>
<dbReference type="Pfam" id="PF03184">
    <property type="entry name" value="DDE_1"/>
    <property type="match status" value="1"/>
</dbReference>
<keyword evidence="1" id="KW-0238">DNA-binding</keyword>
<dbReference type="PROSITE" id="PS51253">
    <property type="entry name" value="HTH_CENPB"/>
    <property type="match status" value="1"/>
</dbReference>
<evidence type="ECO:0000313" key="4">
    <source>
        <dbReference type="Proteomes" id="UP000434957"/>
    </source>
</evidence>
<keyword evidence="4" id="KW-1185">Reference proteome</keyword>
<proteinExistence type="predicted"/>
<dbReference type="PANTHER" id="PTHR19303:SF73">
    <property type="entry name" value="PROTEIN PDC2"/>
    <property type="match status" value="1"/>
</dbReference>
<evidence type="ECO:0000256" key="1">
    <source>
        <dbReference type="ARBA" id="ARBA00023125"/>
    </source>
</evidence>
<dbReference type="GO" id="GO:0005634">
    <property type="term" value="C:nucleus"/>
    <property type="evidence" value="ECO:0007669"/>
    <property type="project" value="TreeGrafter"/>
</dbReference>
<dbReference type="InterPro" id="IPR004875">
    <property type="entry name" value="DDE_SF_endonuclease_dom"/>
</dbReference>
<protein>
    <recommendedName>
        <fullName evidence="2">HTH CENPB-type domain-containing protein</fullName>
    </recommendedName>
</protein>
<sequence>MGPSKRKRGAGSGPRLNDVQRLEIIQRHRSVSAPVSLRQLARNFGVDEKTIRRVVAASADIEARVSSSAVLQNRVNVHRRPAPRFPQLEKALAAWIDARERARVEISPSIVIDKAKLVAREMGISPEYFKAMLGEGERRNRVTLVLSCNSTGRLTLPICMVGREKWPMEVFSNFPVKYLTQDRAWLDRPTFGSWYSTVFVPFVRDRTSKQVILLVDGERPGHQGDFEDDGIRLVFLPPPVKSTKVAFGSANAKALNVDVKTWWSRPLQMGVVAALKAEYKYLLVQSALSYHNSPQEV</sequence>
<evidence type="ECO:0000259" key="2">
    <source>
        <dbReference type="PROSITE" id="PS51253"/>
    </source>
</evidence>
<dbReference type="AlphaFoldDB" id="A0A6A4ESA4"/>
<reference evidence="3 4" key="1">
    <citation type="submission" date="2018-08" db="EMBL/GenBank/DDBJ databases">
        <title>Genomic investigation of the strawberry pathogen Phytophthora fragariae indicates pathogenicity is determined by transcriptional variation in three key races.</title>
        <authorList>
            <person name="Adams T.M."/>
            <person name="Armitage A.D."/>
            <person name="Sobczyk M.K."/>
            <person name="Bates H.J."/>
            <person name="Dunwell J.M."/>
            <person name="Nellist C.F."/>
            <person name="Harrison R.J."/>
        </authorList>
    </citation>
    <scope>NUCLEOTIDE SEQUENCE [LARGE SCALE GENOMIC DNA]</scope>
    <source>
        <strain evidence="3 4">SCRP333</strain>
    </source>
</reference>
<comment type="caution">
    <text evidence="3">The sequence shown here is derived from an EMBL/GenBank/DDBJ whole genome shotgun (WGS) entry which is preliminary data.</text>
</comment>
<name>A0A6A4ESA4_9STRA</name>
<dbReference type="Proteomes" id="UP000434957">
    <property type="component" value="Unassembled WGS sequence"/>
</dbReference>